<dbReference type="Proteomes" id="UP001428817">
    <property type="component" value="Unassembled WGS sequence"/>
</dbReference>
<dbReference type="CDD" id="cd06558">
    <property type="entry name" value="crotonase-like"/>
    <property type="match status" value="1"/>
</dbReference>
<comment type="caution">
    <text evidence="2">The sequence shown here is derived from an EMBL/GenBank/DDBJ whole genome shotgun (WGS) entry which is preliminary data.</text>
</comment>
<dbReference type="InterPro" id="IPR014748">
    <property type="entry name" value="Enoyl-CoA_hydra_C"/>
</dbReference>
<gene>
    <name evidence="2" type="ORF">GCM10023321_63440</name>
</gene>
<proteinExistence type="inferred from homology"/>
<reference evidence="3" key="1">
    <citation type="journal article" date="2019" name="Int. J. Syst. Evol. Microbiol.">
        <title>The Global Catalogue of Microorganisms (GCM) 10K type strain sequencing project: providing services to taxonomists for standard genome sequencing and annotation.</title>
        <authorList>
            <consortium name="The Broad Institute Genomics Platform"/>
            <consortium name="The Broad Institute Genome Sequencing Center for Infectious Disease"/>
            <person name="Wu L."/>
            <person name="Ma J."/>
        </authorList>
    </citation>
    <scope>NUCLEOTIDE SEQUENCE [LARGE SCALE GENOMIC DNA]</scope>
    <source>
        <strain evidence="3">JCM 18303</strain>
    </source>
</reference>
<dbReference type="InterPro" id="IPR001753">
    <property type="entry name" value="Enoyl-CoA_hydra/iso"/>
</dbReference>
<sequence length="261" mass="28227">MSYDYVRVERRDQVMMIGINRPEKANAFNLQLVSELSSAYAELDADDSIRVGVLHGVGRHFTAGMDLREVAPEVSRGKSLLAPGGISPWLVEGEQLSKPLIAAVHGKCLTLGVELVLAADIAVCAASTTFAQLEPQLGLFPFGGVTVRLPQRAGWGNAMRWLLTCDEYDAQEAYRIGLVQEVVDDGDHLTRATQLADKIARQAPLAIRAVLENARRALRDGEAAAELEMPRLAQRTFSSEDGQAGIASFRQPGGSAVFVGR</sequence>
<dbReference type="InterPro" id="IPR029045">
    <property type="entry name" value="ClpP/crotonase-like_dom_sf"/>
</dbReference>
<dbReference type="Pfam" id="PF00378">
    <property type="entry name" value="ECH_1"/>
    <property type="match status" value="1"/>
</dbReference>
<dbReference type="Gene3D" id="3.90.226.10">
    <property type="entry name" value="2-enoyl-CoA Hydratase, Chain A, domain 1"/>
    <property type="match status" value="1"/>
</dbReference>
<dbReference type="Gene3D" id="1.10.12.10">
    <property type="entry name" value="Lyase 2-enoyl-coa Hydratase, Chain A, domain 2"/>
    <property type="match status" value="1"/>
</dbReference>
<protein>
    <submittedName>
        <fullName evidence="2">Crotonase/enoyl-CoA hydratase family protein</fullName>
    </submittedName>
</protein>
<evidence type="ECO:0000313" key="2">
    <source>
        <dbReference type="EMBL" id="GAA5168821.1"/>
    </source>
</evidence>
<dbReference type="PANTHER" id="PTHR43802:SF1">
    <property type="entry name" value="IP11341P-RELATED"/>
    <property type="match status" value="1"/>
</dbReference>
<dbReference type="EMBL" id="BAABJP010000041">
    <property type="protein sequence ID" value="GAA5168821.1"/>
    <property type="molecule type" value="Genomic_DNA"/>
</dbReference>
<organism evidence="2 3">
    <name type="scientific">Pseudonocardia eucalypti</name>
    <dbReference type="NCBI Taxonomy" id="648755"/>
    <lineage>
        <taxon>Bacteria</taxon>
        <taxon>Bacillati</taxon>
        <taxon>Actinomycetota</taxon>
        <taxon>Actinomycetes</taxon>
        <taxon>Pseudonocardiales</taxon>
        <taxon>Pseudonocardiaceae</taxon>
        <taxon>Pseudonocardia</taxon>
    </lineage>
</organism>
<dbReference type="PANTHER" id="PTHR43802">
    <property type="entry name" value="ENOYL-COA HYDRATASE"/>
    <property type="match status" value="1"/>
</dbReference>
<accession>A0ABP9QX08</accession>
<name>A0ABP9QX08_9PSEU</name>
<comment type="similarity">
    <text evidence="1">Belongs to the enoyl-CoA hydratase/isomerase family.</text>
</comment>
<keyword evidence="3" id="KW-1185">Reference proteome</keyword>
<evidence type="ECO:0000313" key="3">
    <source>
        <dbReference type="Proteomes" id="UP001428817"/>
    </source>
</evidence>
<dbReference type="NCBIfam" id="NF005126">
    <property type="entry name" value="PRK06563.1"/>
    <property type="match status" value="1"/>
</dbReference>
<dbReference type="SUPFAM" id="SSF52096">
    <property type="entry name" value="ClpP/crotonase"/>
    <property type="match status" value="1"/>
</dbReference>
<dbReference type="RefSeq" id="WP_221498138.1">
    <property type="nucleotide sequence ID" value="NZ_BAABJP010000041.1"/>
</dbReference>
<evidence type="ECO:0000256" key="1">
    <source>
        <dbReference type="ARBA" id="ARBA00005254"/>
    </source>
</evidence>